<dbReference type="SUPFAM" id="SSF53328">
    <property type="entry name" value="Formyltransferase"/>
    <property type="match status" value="1"/>
</dbReference>
<dbReference type="RefSeq" id="WP_101693670.1">
    <property type="nucleotide sequence ID" value="NZ_JACOPR010000001.1"/>
</dbReference>
<dbReference type="InterPro" id="IPR002376">
    <property type="entry name" value="Formyl_transf_N"/>
</dbReference>
<name>A0ABR7HPZ3_9FIRM</name>
<dbReference type="Pfam" id="PF00551">
    <property type="entry name" value="Formyl_trans_N"/>
    <property type="match status" value="1"/>
</dbReference>
<feature type="domain" description="Formyl transferase N-terminal" evidence="1">
    <location>
        <begin position="88"/>
        <end position="168"/>
    </location>
</feature>
<protein>
    <recommendedName>
        <fullName evidence="1">Formyl transferase N-terminal domain-containing protein</fullName>
    </recommendedName>
</protein>
<dbReference type="EMBL" id="JACOPR010000001">
    <property type="protein sequence ID" value="MBC5729590.1"/>
    <property type="molecule type" value="Genomic_DNA"/>
</dbReference>
<keyword evidence="3" id="KW-1185">Reference proteome</keyword>
<dbReference type="InterPro" id="IPR036477">
    <property type="entry name" value="Formyl_transf_N_sf"/>
</dbReference>
<accession>A0ABR7HPZ3</accession>
<reference evidence="2 3" key="1">
    <citation type="submission" date="2020-08" db="EMBL/GenBank/DDBJ databases">
        <title>Genome public.</title>
        <authorList>
            <person name="Liu C."/>
            <person name="Sun Q."/>
        </authorList>
    </citation>
    <scope>NUCLEOTIDE SEQUENCE [LARGE SCALE GENOMIC DNA]</scope>
    <source>
        <strain evidence="2 3">New-38</strain>
    </source>
</reference>
<dbReference type="Gene3D" id="3.40.50.12230">
    <property type="match status" value="1"/>
</dbReference>
<comment type="caution">
    <text evidence="2">The sequence shown here is derived from an EMBL/GenBank/DDBJ whole genome shotgun (WGS) entry which is preliminary data.</text>
</comment>
<dbReference type="PANTHER" id="PTHR11138:SF5">
    <property type="entry name" value="METHIONYL-TRNA FORMYLTRANSFERASE, MITOCHONDRIAL"/>
    <property type="match status" value="1"/>
</dbReference>
<dbReference type="PROSITE" id="PS00373">
    <property type="entry name" value="GART"/>
    <property type="match status" value="1"/>
</dbReference>
<evidence type="ECO:0000313" key="2">
    <source>
        <dbReference type="EMBL" id="MBC5729590.1"/>
    </source>
</evidence>
<organism evidence="2 3">
    <name type="scientific">Pseudoflavonifractor hominis</name>
    <dbReference type="NCBI Taxonomy" id="2763059"/>
    <lineage>
        <taxon>Bacteria</taxon>
        <taxon>Bacillati</taxon>
        <taxon>Bacillota</taxon>
        <taxon>Clostridia</taxon>
        <taxon>Eubacteriales</taxon>
        <taxon>Oscillospiraceae</taxon>
        <taxon>Pseudoflavonifractor</taxon>
    </lineage>
</organism>
<sequence>MKIAYAGFDLLYPCLEALEAAGCEVMRVFTYPTDNVYEFNRQVTGFAEARGIPWTDARVTSADLNALWEAGCEALFSAGYIYRIPVDTPLRCANVHPALLPLGRGPWPMPCTILRGLSESGVTIHKVAAGLDTGDILLQEPFPVTGQDTLETMTETIRALAPRLAAQVVQSFDQLWEKAVPQGEGEYWKEPTEEEMTFTPWDSLERVDRIVRAFAGYGSFLRLGEETLTVVRGEVIHGGAEAPPGTLRLEQGIPQYALKGGWLRLYESQTHEGGNQA</sequence>
<evidence type="ECO:0000259" key="1">
    <source>
        <dbReference type="Pfam" id="PF00551"/>
    </source>
</evidence>
<gene>
    <name evidence="2" type="ORF">H8S34_01920</name>
</gene>
<dbReference type="InterPro" id="IPR001555">
    <property type="entry name" value="GART_AS"/>
</dbReference>
<dbReference type="Proteomes" id="UP000660021">
    <property type="component" value="Unassembled WGS sequence"/>
</dbReference>
<proteinExistence type="predicted"/>
<evidence type="ECO:0000313" key="3">
    <source>
        <dbReference type="Proteomes" id="UP000660021"/>
    </source>
</evidence>
<dbReference type="PANTHER" id="PTHR11138">
    <property type="entry name" value="METHIONYL-TRNA FORMYLTRANSFERASE"/>
    <property type="match status" value="1"/>
</dbReference>